<evidence type="ECO:0000256" key="1">
    <source>
        <dbReference type="SAM" id="SignalP"/>
    </source>
</evidence>
<keyword evidence="3" id="KW-1185">Reference proteome</keyword>
<reference evidence="2" key="1">
    <citation type="submission" date="2022-07" db="EMBL/GenBank/DDBJ databases">
        <title>Chromosome-level genome of Muraenolepis orangiensis.</title>
        <authorList>
            <person name="Kim J."/>
        </authorList>
    </citation>
    <scope>NUCLEOTIDE SEQUENCE</scope>
    <source>
        <strain evidence="2">KU_S4_2022</strain>
        <tissue evidence="2">Muscle</tissue>
    </source>
</reference>
<dbReference type="EMBL" id="JANIIK010000035">
    <property type="protein sequence ID" value="KAJ3613576.1"/>
    <property type="molecule type" value="Genomic_DNA"/>
</dbReference>
<name>A0A9Q0EXG7_9TELE</name>
<keyword evidence="1" id="KW-0732">Signal</keyword>
<proteinExistence type="predicted"/>
<evidence type="ECO:0000313" key="3">
    <source>
        <dbReference type="Proteomes" id="UP001148018"/>
    </source>
</evidence>
<feature type="signal peptide" evidence="1">
    <location>
        <begin position="1"/>
        <end position="20"/>
    </location>
</feature>
<evidence type="ECO:0008006" key="4">
    <source>
        <dbReference type="Google" id="ProtNLM"/>
    </source>
</evidence>
<comment type="caution">
    <text evidence="2">The sequence shown here is derived from an EMBL/GenBank/DDBJ whole genome shotgun (WGS) entry which is preliminary data.</text>
</comment>
<evidence type="ECO:0000313" key="2">
    <source>
        <dbReference type="EMBL" id="KAJ3613576.1"/>
    </source>
</evidence>
<dbReference type="Proteomes" id="UP001148018">
    <property type="component" value="Unassembled WGS sequence"/>
</dbReference>
<sequence length="85" mass="9608">MAFYTSIIAALLLTLQGLEGYTLTQEKTLSVNRGDTVKISCTQSGTSTMSLVPAEKWFTSKVFTLYIRQCSQRSSQSYFFSWVME</sequence>
<protein>
    <recommendedName>
        <fullName evidence="4">Immunoglobulin V-set domain-containing protein</fullName>
    </recommendedName>
</protein>
<dbReference type="AlphaFoldDB" id="A0A9Q0EXG7"/>
<organism evidence="2 3">
    <name type="scientific">Muraenolepis orangiensis</name>
    <name type="common">Patagonian moray cod</name>
    <dbReference type="NCBI Taxonomy" id="630683"/>
    <lineage>
        <taxon>Eukaryota</taxon>
        <taxon>Metazoa</taxon>
        <taxon>Chordata</taxon>
        <taxon>Craniata</taxon>
        <taxon>Vertebrata</taxon>
        <taxon>Euteleostomi</taxon>
        <taxon>Actinopterygii</taxon>
        <taxon>Neopterygii</taxon>
        <taxon>Teleostei</taxon>
        <taxon>Neoteleostei</taxon>
        <taxon>Acanthomorphata</taxon>
        <taxon>Zeiogadaria</taxon>
        <taxon>Gadariae</taxon>
        <taxon>Gadiformes</taxon>
        <taxon>Muraenolepidoidei</taxon>
        <taxon>Muraenolepididae</taxon>
        <taxon>Muraenolepis</taxon>
    </lineage>
</organism>
<accession>A0A9Q0EXG7</accession>
<gene>
    <name evidence="2" type="ORF">NHX12_019823</name>
</gene>
<feature type="chain" id="PRO_5040388355" description="Immunoglobulin V-set domain-containing protein" evidence="1">
    <location>
        <begin position="21"/>
        <end position="85"/>
    </location>
</feature>